<keyword evidence="3 6" id="KW-0949">S-adenosyl-L-methionine</keyword>
<dbReference type="InterPro" id="IPR050750">
    <property type="entry name" value="C5-MTase"/>
</dbReference>
<dbReference type="CDD" id="cd00315">
    <property type="entry name" value="Cyt_C5_DNA_methylase"/>
    <property type="match status" value="1"/>
</dbReference>
<accession>A0A9X2L0N0</accession>
<protein>
    <recommendedName>
        <fullName evidence="8">Cytosine-specific methyltransferase</fullName>
        <ecNumber evidence="8">2.1.1.37</ecNumber>
    </recommendedName>
</protein>
<comment type="caution">
    <text evidence="9">The sequence shown here is derived from an EMBL/GenBank/DDBJ whole genome shotgun (WGS) entry which is preliminary data.</text>
</comment>
<evidence type="ECO:0000256" key="5">
    <source>
        <dbReference type="ARBA" id="ARBA00047422"/>
    </source>
</evidence>
<gene>
    <name evidence="9" type="primary">dcm</name>
    <name evidence="9" type="ORF">NM125_00365</name>
</gene>
<keyword evidence="2 6" id="KW-0808">Transferase</keyword>
<dbReference type="InterPro" id="IPR001525">
    <property type="entry name" value="C5_MeTfrase"/>
</dbReference>
<keyword evidence="4" id="KW-0680">Restriction system</keyword>
<dbReference type="GO" id="GO:0003886">
    <property type="term" value="F:DNA (cytosine-5-)-methyltransferase activity"/>
    <property type="evidence" value="ECO:0007669"/>
    <property type="project" value="UniProtKB-EC"/>
</dbReference>
<dbReference type="GO" id="GO:0009307">
    <property type="term" value="P:DNA restriction-modification system"/>
    <property type="evidence" value="ECO:0007669"/>
    <property type="project" value="UniProtKB-KW"/>
</dbReference>
<evidence type="ECO:0000313" key="9">
    <source>
        <dbReference type="EMBL" id="MCP9290025.1"/>
    </source>
</evidence>
<dbReference type="PANTHER" id="PTHR46098:SF1">
    <property type="entry name" value="TRNA (CYTOSINE(38)-C(5))-METHYLTRANSFERASE"/>
    <property type="match status" value="1"/>
</dbReference>
<organism evidence="9 10">
    <name type="scientific">Gracilimonas sediminicola</name>
    <dbReference type="NCBI Taxonomy" id="2952158"/>
    <lineage>
        <taxon>Bacteria</taxon>
        <taxon>Pseudomonadati</taxon>
        <taxon>Balneolota</taxon>
        <taxon>Balneolia</taxon>
        <taxon>Balneolales</taxon>
        <taxon>Balneolaceae</taxon>
        <taxon>Gracilimonas</taxon>
    </lineage>
</organism>
<dbReference type="Proteomes" id="UP001139125">
    <property type="component" value="Unassembled WGS sequence"/>
</dbReference>
<evidence type="ECO:0000256" key="4">
    <source>
        <dbReference type="ARBA" id="ARBA00022747"/>
    </source>
</evidence>
<sequence>MKYLSTFSGIGGFELGIQQSNLKAECIGFSEVDKYAKAIYQYHYPNHKDYGDITNINESELPDFNLFVGGFPCQAFSIAGKRQGFEDTRGTLFFDVARILSAKRPAWFVLENVKGLLNHDAGKTFATIYGVLTELGYSVGWEVVNSCHFGVPQNRERIFIVGHLRTEGGRAGEILPFGKENKGVAERTIKAPIARTFTAGGNSGGMHSSMTLIKAIDTKQNGPPRFSNYCHSLGANDYKEPKKVMITEPVKAVLTPNRLEKRQDGRRFKDNDEPSFTLTSQDKHGVQVGTEIRRLTPKECERLQGFPDDWTKFGIIDGEIIEISDTQKYKTLGNAVTVNPIISIMNRISEQNIKPKG</sequence>
<dbReference type="EMBL" id="JANDBC010000001">
    <property type="protein sequence ID" value="MCP9290025.1"/>
    <property type="molecule type" value="Genomic_DNA"/>
</dbReference>
<dbReference type="InterPro" id="IPR029063">
    <property type="entry name" value="SAM-dependent_MTases_sf"/>
</dbReference>
<evidence type="ECO:0000256" key="8">
    <source>
        <dbReference type="RuleBase" id="RU000417"/>
    </source>
</evidence>
<proteinExistence type="inferred from homology"/>
<comment type="similarity">
    <text evidence="6 7">Belongs to the class I-like SAM-binding methyltransferase superfamily. C5-methyltransferase family.</text>
</comment>
<dbReference type="Gene3D" id="3.40.50.150">
    <property type="entry name" value="Vaccinia Virus protein VP39"/>
    <property type="match status" value="1"/>
</dbReference>
<dbReference type="GO" id="GO:0032259">
    <property type="term" value="P:methylation"/>
    <property type="evidence" value="ECO:0007669"/>
    <property type="project" value="UniProtKB-KW"/>
</dbReference>
<keyword evidence="1 6" id="KW-0489">Methyltransferase</keyword>
<dbReference type="PRINTS" id="PR00105">
    <property type="entry name" value="C5METTRFRASE"/>
</dbReference>
<evidence type="ECO:0000256" key="2">
    <source>
        <dbReference type="ARBA" id="ARBA00022679"/>
    </source>
</evidence>
<evidence type="ECO:0000256" key="3">
    <source>
        <dbReference type="ARBA" id="ARBA00022691"/>
    </source>
</evidence>
<reference evidence="9" key="1">
    <citation type="submission" date="2022-06" db="EMBL/GenBank/DDBJ databases">
        <title>Gracilimonas sp. CAU 1638 isolated from sea sediment.</title>
        <authorList>
            <person name="Kim W."/>
        </authorList>
    </citation>
    <scope>NUCLEOTIDE SEQUENCE</scope>
    <source>
        <strain evidence="9">CAU 1638</strain>
    </source>
</reference>
<evidence type="ECO:0000313" key="10">
    <source>
        <dbReference type="Proteomes" id="UP001139125"/>
    </source>
</evidence>
<dbReference type="InterPro" id="IPR018117">
    <property type="entry name" value="C5_DNA_meth_AS"/>
</dbReference>
<comment type="catalytic activity">
    <reaction evidence="5 8">
        <text>a 2'-deoxycytidine in DNA + S-adenosyl-L-methionine = a 5-methyl-2'-deoxycytidine in DNA + S-adenosyl-L-homocysteine + H(+)</text>
        <dbReference type="Rhea" id="RHEA:13681"/>
        <dbReference type="Rhea" id="RHEA-COMP:11369"/>
        <dbReference type="Rhea" id="RHEA-COMP:11370"/>
        <dbReference type="ChEBI" id="CHEBI:15378"/>
        <dbReference type="ChEBI" id="CHEBI:57856"/>
        <dbReference type="ChEBI" id="CHEBI:59789"/>
        <dbReference type="ChEBI" id="CHEBI:85452"/>
        <dbReference type="ChEBI" id="CHEBI:85454"/>
        <dbReference type="EC" id="2.1.1.37"/>
    </reaction>
</comment>
<name>A0A9X2L0N0_9BACT</name>
<dbReference type="RefSeq" id="WP_255131714.1">
    <property type="nucleotide sequence ID" value="NZ_JANDBC010000001.1"/>
</dbReference>
<evidence type="ECO:0000256" key="6">
    <source>
        <dbReference type="PROSITE-ProRule" id="PRU01016"/>
    </source>
</evidence>
<dbReference type="SUPFAM" id="SSF53335">
    <property type="entry name" value="S-adenosyl-L-methionine-dependent methyltransferases"/>
    <property type="match status" value="1"/>
</dbReference>
<dbReference type="Pfam" id="PF00145">
    <property type="entry name" value="DNA_methylase"/>
    <property type="match status" value="1"/>
</dbReference>
<dbReference type="NCBIfam" id="TIGR00675">
    <property type="entry name" value="dcm"/>
    <property type="match status" value="1"/>
</dbReference>
<dbReference type="EC" id="2.1.1.37" evidence="8"/>
<evidence type="ECO:0000256" key="7">
    <source>
        <dbReference type="RuleBase" id="RU000416"/>
    </source>
</evidence>
<feature type="active site" evidence="6">
    <location>
        <position position="73"/>
    </location>
</feature>
<dbReference type="PROSITE" id="PS51679">
    <property type="entry name" value="SAM_MT_C5"/>
    <property type="match status" value="1"/>
</dbReference>
<dbReference type="PANTHER" id="PTHR46098">
    <property type="entry name" value="TRNA (CYTOSINE(38)-C(5))-METHYLTRANSFERASE"/>
    <property type="match status" value="1"/>
</dbReference>
<evidence type="ECO:0000256" key="1">
    <source>
        <dbReference type="ARBA" id="ARBA00022603"/>
    </source>
</evidence>
<dbReference type="AlphaFoldDB" id="A0A9X2L0N0"/>
<dbReference type="PROSITE" id="PS00094">
    <property type="entry name" value="C5_MTASE_1"/>
    <property type="match status" value="1"/>
</dbReference>
<keyword evidence="10" id="KW-1185">Reference proteome</keyword>
<dbReference type="Gene3D" id="3.90.120.10">
    <property type="entry name" value="DNA Methylase, subunit A, domain 2"/>
    <property type="match status" value="1"/>
</dbReference>